<reference evidence="1 2" key="1">
    <citation type="submission" date="2018-06" db="EMBL/GenBank/DDBJ databases">
        <title>Complete genome of Desulfovibrio indonesiensis P37SLT.</title>
        <authorList>
            <person name="Crispim J.S."/>
            <person name="Vidigal P.M.P."/>
            <person name="Silva L.C.F."/>
            <person name="Laguardia C.N."/>
            <person name="Araujo L.C."/>
            <person name="Dias R.S."/>
            <person name="Sousa M.P."/>
            <person name="Paula S.O."/>
            <person name="Silva C."/>
        </authorList>
    </citation>
    <scope>NUCLEOTIDE SEQUENCE [LARGE SCALE GENOMIC DNA]</scope>
    <source>
        <strain evidence="1 2">P37SLT</strain>
    </source>
</reference>
<dbReference type="InterPro" id="IPR029032">
    <property type="entry name" value="AhpD-like"/>
</dbReference>
<sequence length="176" mass="19916">MLLNHTPPDEAEGKIADAYAVLPPGVPVPDPLVLHSASPEILVRQMEFLRYFMAHPRLDMELLAMTRYVLAHRFKYQFCYDFNGMILQAASMMSDEDLATLRDHPEVFEMDEARKALFLFALKVVEEPTAVASQDIDVLRDLGWTDADIFDMSFHAASFLSASVLWKAFADGKDCK</sequence>
<dbReference type="EMBL" id="QMIE01000008">
    <property type="protein sequence ID" value="TVM17079.1"/>
    <property type="molecule type" value="Genomic_DNA"/>
</dbReference>
<keyword evidence="2" id="KW-1185">Reference proteome</keyword>
<dbReference type="SUPFAM" id="SSF69118">
    <property type="entry name" value="AhpD-like"/>
    <property type="match status" value="1"/>
</dbReference>
<protein>
    <recommendedName>
        <fullName evidence="3">Carboxymuconolactone decarboxylase-like domain-containing protein</fullName>
    </recommendedName>
</protein>
<dbReference type="Proteomes" id="UP000448292">
    <property type="component" value="Unassembled WGS sequence"/>
</dbReference>
<gene>
    <name evidence="1" type="ORF">DPQ33_09765</name>
</gene>
<dbReference type="Gene3D" id="1.20.1290.10">
    <property type="entry name" value="AhpD-like"/>
    <property type="match status" value="1"/>
</dbReference>
<accession>A0A7M3MES5</accession>
<evidence type="ECO:0000313" key="1">
    <source>
        <dbReference type="EMBL" id="TVM17079.1"/>
    </source>
</evidence>
<dbReference type="AlphaFoldDB" id="A0A7M3MES5"/>
<name>A0A7M3MES5_9BACT</name>
<evidence type="ECO:0008006" key="3">
    <source>
        <dbReference type="Google" id="ProtNLM"/>
    </source>
</evidence>
<proteinExistence type="predicted"/>
<dbReference type="OrthoDB" id="5432305at2"/>
<comment type="caution">
    <text evidence="1">The sequence shown here is derived from an EMBL/GenBank/DDBJ whole genome shotgun (WGS) entry which is preliminary data.</text>
</comment>
<dbReference type="RefSeq" id="WP_144303037.1">
    <property type="nucleotide sequence ID" value="NZ_QMIE01000008.1"/>
</dbReference>
<evidence type="ECO:0000313" key="2">
    <source>
        <dbReference type="Proteomes" id="UP000448292"/>
    </source>
</evidence>
<organism evidence="1 2">
    <name type="scientific">Oceanidesulfovibrio indonesiensis</name>
    <dbReference type="NCBI Taxonomy" id="54767"/>
    <lineage>
        <taxon>Bacteria</taxon>
        <taxon>Pseudomonadati</taxon>
        <taxon>Thermodesulfobacteriota</taxon>
        <taxon>Desulfovibrionia</taxon>
        <taxon>Desulfovibrionales</taxon>
        <taxon>Desulfovibrionaceae</taxon>
        <taxon>Oceanidesulfovibrio</taxon>
    </lineage>
</organism>